<evidence type="ECO:0000313" key="4">
    <source>
        <dbReference type="Proteomes" id="UP000531216"/>
    </source>
</evidence>
<keyword evidence="2" id="KW-1133">Transmembrane helix</keyword>
<keyword evidence="2" id="KW-0812">Transmembrane</keyword>
<dbReference type="Proteomes" id="UP000531216">
    <property type="component" value="Unassembled WGS sequence"/>
</dbReference>
<dbReference type="RefSeq" id="WP_090966198.1">
    <property type="nucleotide sequence ID" value="NZ_FOOA01000025.1"/>
</dbReference>
<proteinExistence type="predicted"/>
<comment type="caution">
    <text evidence="3">The sequence shown here is derived from an EMBL/GenBank/DDBJ whole genome shotgun (WGS) entry which is preliminary data.</text>
</comment>
<protein>
    <submittedName>
        <fullName evidence="3">Uncharacterized protein</fullName>
    </submittedName>
</protein>
<name>A0A7W6BWY6_9HYPH</name>
<keyword evidence="4" id="KW-1185">Reference proteome</keyword>
<dbReference type="OrthoDB" id="9998387at2"/>
<keyword evidence="2" id="KW-0472">Membrane</keyword>
<evidence type="ECO:0000256" key="1">
    <source>
        <dbReference type="SAM" id="MobiDB-lite"/>
    </source>
</evidence>
<feature type="region of interest" description="Disordered" evidence="1">
    <location>
        <begin position="1"/>
        <end position="42"/>
    </location>
</feature>
<sequence>MPLPLLQTAEPTAASHGRLGADARPTVPPVPAGRASETYDQADAWSEDVVRREFGDPSGLGFGFADPGEMERRGREEFWPEASRLDPATMLAIAAYSACVVIAAIVAYPFVSDWLR</sequence>
<accession>A0A7W6BWY6</accession>
<evidence type="ECO:0000313" key="3">
    <source>
        <dbReference type="EMBL" id="MBB3937910.1"/>
    </source>
</evidence>
<reference evidence="3 4" key="1">
    <citation type="submission" date="2020-08" db="EMBL/GenBank/DDBJ databases">
        <title>Genomic Encyclopedia of Type Strains, Phase IV (KMG-IV): sequencing the most valuable type-strain genomes for metagenomic binning, comparative biology and taxonomic classification.</title>
        <authorList>
            <person name="Goeker M."/>
        </authorList>
    </citation>
    <scope>NUCLEOTIDE SEQUENCE [LARGE SCALE GENOMIC DNA]</scope>
    <source>
        <strain evidence="3 4">DSM 25024</strain>
    </source>
</reference>
<organism evidence="3 4">
    <name type="scientific">Aureimonas phyllosphaerae</name>
    <dbReference type="NCBI Taxonomy" id="1166078"/>
    <lineage>
        <taxon>Bacteria</taxon>
        <taxon>Pseudomonadati</taxon>
        <taxon>Pseudomonadota</taxon>
        <taxon>Alphaproteobacteria</taxon>
        <taxon>Hyphomicrobiales</taxon>
        <taxon>Aurantimonadaceae</taxon>
        <taxon>Aureimonas</taxon>
    </lineage>
</organism>
<feature type="transmembrane region" description="Helical" evidence="2">
    <location>
        <begin position="88"/>
        <end position="111"/>
    </location>
</feature>
<evidence type="ECO:0000256" key="2">
    <source>
        <dbReference type="SAM" id="Phobius"/>
    </source>
</evidence>
<dbReference type="AlphaFoldDB" id="A0A7W6BWY6"/>
<dbReference type="EMBL" id="JACIDO010000013">
    <property type="protein sequence ID" value="MBB3937910.1"/>
    <property type="molecule type" value="Genomic_DNA"/>
</dbReference>
<gene>
    <name evidence="3" type="ORF">GGR05_004079</name>
</gene>